<protein>
    <submittedName>
        <fullName evidence="1">Uncharacterized protein</fullName>
    </submittedName>
</protein>
<gene>
    <name evidence="1" type="ORF">EJ02DRAFT_388315</name>
</gene>
<organism evidence="1 2">
    <name type="scientific">Clathrospora elynae</name>
    <dbReference type="NCBI Taxonomy" id="706981"/>
    <lineage>
        <taxon>Eukaryota</taxon>
        <taxon>Fungi</taxon>
        <taxon>Dikarya</taxon>
        <taxon>Ascomycota</taxon>
        <taxon>Pezizomycotina</taxon>
        <taxon>Dothideomycetes</taxon>
        <taxon>Pleosporomycetidae</taxon>
        <taxon>Pleosporales</taxon>
        <taxon>Diademaceae</taxon>
        <taxon>Clathrospora</taxon>
    </lineage>
</organism>
<proteinExistence type="predicted"/>
<feature type="non-terminal residue" evidence="1">
    <location>
        <position position="1"/>
    </location>
</feature>
<dbReference type="EMBL" id="ML976225">
    <property type="protein sequence ID" value="KAF1935920.1"/>
    <property type="molecule type" value="Genomic_DNA"/>
</dbReference>
<evidence type="ECO:0000313" key="1">
    <source>
        <dbReference type="EMBL" id="KAF1935920.1"/>
    </source>
</evidence>
<accession>A0A6A5S8I2</accession>
<dbReference type="AlphaFoldDB" id="A0A6A5S8I2"/>
<reference evidence="1" key="1">
    <citation type="journal article" date="2020" name="Stud. Mycol.">
        <title>101 Dothideomycetes genomes: a test case for predicting lifestyles and emergence of pathogens.</title>
        <authorList>
            <person name="Haridas S."/>
            <person name="Albert R."/>
            <person name="Binder M."/>
            <person name="Bloem J."/>
            <person name="Labutti K."/>
            <person name="Salamov A."/>
            <person name="Andreopoulos B."/>
            <person name="Baker S."/>
            <person name="Barry K."/>
            <person name="Bills G."/>
            <person name="Bluhm B."/>
            <person name="Cannon C."/>
            <person name="Castanera R."/>
            <person name="Culley D."/>
            <person name="Daum C."/>
            <person name="Ezra D."/>
            <person name="Gonzalez J."/>
            <person name="Henrissat B."/>
            <person name="Kuo A."/>
            <person name="Liang C."/>
            <person name="Lipzen A."/>
            <person name="Lutzoni F."/>
            <person name="Magnuson J."/>
            <person name="Mondo S."/>
            <person name="Nolan M."/>
            <person name="Ohm R."/>
            <person name="Pangilinan J."/>
            <person name="Park H.-J."/>
            <person name="Ramirez L."/>
            <person name="Alfaro M."/>
            <person name="Sun H."/>
            <person name="Tritt A."/>
            <person name="Yoshinaga Y."/>
            <person name="Zwiers L.-H."/>
            <person name="Turgeon B."/>
            <person name="Goodwin S."/>
            <person name="Spatafora J."/>
            <person name="Crous P."/>
            <person name="Grigoriev I."/>
        </authorList>
    </citation>
    <scope>NUCLEOTIDE SEQUENCE</scope>
    <source>
        <strain evidence="1">CBS 161.51</strain>
    </source>
</reference>
<keyword evidence="2" id="KW-1185">Reference proteome</keyword>
<sequence>DDDIHNFDETGFIVGVAITSKVVTSSDTVGRAVTVLLCNRDRQRRRSGAAGRPQQAVCHRSRCEC</sequence>
<name>A0A6A5S8I2_9PLEO</name>
<dbReference type="Proteomes" id="UP000800038">
    <property type="component" value="Unassembled WGS sequence"/>
</dbReference>
<evidence type="ECO:0000313" key="2">
    <source>
        <dbReference type="Proteomes" id="UP000800038"/>
    </source>
</evidence>